<dbReference type="Proteomes" id="UP001618531">
    <property type="component" value="Unassembled WGS sequence"/>
</dbReference>
<gene>
    <name evidence="1" type="ORF">ACINKY_21030</name>
</gene>
<keyword evidence="2" id="KW-1185">Reference proteome</keyword>
<reference evidence="1 2" key="1">
    <citation type="submission" date="2024-11" db="EMBL/GenBank/DDBJ databases">
        <title>Identification and Characterization of a Novel Fosfomycin Bacillithiol Transferase FosB8 in Paenibacillus illinoisensis.</title>
        <authorList>
            <person name="Lu W."/>
        </authorList>
    </citation>
    <scope>NUCLEOTIDE SEQUENCE [LARGE SCALE GENOMIC DNA]</scope>
    <source>
        <strain evidence="1 2">WP77</strain>
    </source>
</reference>
<comment type="caution">
    <text evidence="1">The sequence shown here is derived from an EMBL/GenBank/DDBJ whole genome shotgun (WGS) entry which is preliminary data.</text>
</comment>
<organism evidence="1 2">
    <name type="scientific">Paenibacillus illinoisensis</name>
    <dbReference type="NCBI Taxonomy" id="59845"/>
    <lineage>
        <taxon>Bacteria</taxon>
        <taxon>Bacillati</taxon>
        <taxon>Bacillota</taxon>
        <taxon>Bacilli</taxon>
        <taxon>Bacillales</taxon>
        <taxon>Paenibacillaceae</taxon>
        <taxon>Paenibacillus</taxon>
    </lineage>
</organism>
<accession>A0ABW8HYC0</accession>
<evidence type="ECO:0008006" key="3">
    <source>
        <dbReference type="Google" id="ProtNLM"/>
    </source>
</evidence>
<dbReference type="EMBL" id="JBIYSL010000005">
    <property type="protein sequence ID" value="MFK0524686.1"/>
    <property type="molecule type" value="Genomic_DNA"/>
</dbReference>
<sequence length="41" mass="4779">MQPMNQVKRIGRYYGNLDTEVKHLTLDLEKCPVCGELILMK</sequence>
<evidence type="ECO:0000313" key="2">
    <source>
        <dbReference type="Proteomes" id="UP001618531"/>
    </source>
</evidence>
<protein>
    <recommendedName>
        <fullName evidence="3">Transposase</fullName>
    </recommendedName>
</protein>
<evidence type="ECO:0000313" key="1">
    <source>
        <dbReference type="EMBL" id="MFK0524686.1"/>
    </source>
</evidence>
<name>A0ABW8HYC0_9BACL</name>
<proteinExistence type="predicted"/>